<dbReference type="GO" id="GO:0009103">
    <property type="term" value="P:lipopolysaccharide biosynthetic process"/>
    <property type="evidence" value="ECO:0007669"/>
    <property type="project" value="TreeGrafter"/>
</dbReference>
<evidence type="ECO:0000259" key="2">
    <source>
        <dbReference type="Pfam" id="PF00534"/>
    </source>
</evidence>
<dbReference type="SUPFAM" id="SSF53756">
    <property type="entry name" value="UDP-Glycosyltransferase/glycogen phosphorylase"/>
    <property type="match status" value="1"/>
</dbReference>
<dbReference type="EMBL" id="CP014339">
    <property type="protein sequence ID" value="AQX49331.1"/>
    <property type="molecule type" value="Genomic_DNA"/>
</dbReference>
<dbReference type="PANTHER" id="PTHR46401">
    <property type="entry name" value="GLYCOSYLTRANSFERASE WBBK-RELATED"/>
    <property type="match status" value="1"/>
</dbReference>
<feature type="domain" description="Glycosyl transferase family 1" evidence="2">
    <location>
        <begin position="197"/>
        <end position="344"/>
    </location>
</feature>
<evidence type="ECO:0000313" key="4">
    <source>
        <dbReference type="EMBL" id="OPB49067.1"/>
    </source>
</evidence>
<gene>
    <name evidence="3" type="ORF">AYC66_00930</name>
    <name evidence="4" type="ORF">BAY09_03260</name>
</gene>
<evidence type="ECO:0000313" key="3">
    <source>
        <dbReference type="EMBL" id="AQX49331.1"/>
    </source>
</evidence>
<name>A0A1T3D6Y7_9FLAO</name>
<dbReference type="AlphaFoldDB" id="A0A1T3D6Y7"/>
<reference evidence="4" key="2">
    <citation type="submission" date="2016-06" db="EMBL/GenBank/DDBJ databases">
        <authorList>
            <person name="Nicholson A.C."/>
        </authorList>
    </citation>
    <scope>NUCLEOTIDE SEQUENCE [LARGE SCALE GENOMIC DNA]</scope>
    <source>
        <strain evidence="4">E6809</strain>
    </source>
</reference>
<dbReference type="Pfam" id="PF00534">
    <property type="entry name" value="Glycos_transf_1"/>
    <property type="match status" value="1"/>
</dbReference>
<dbReference type="InterPro" id="IPR001296">
    <property type="entry name" value="Glyco_trans_1"/>
</dbReference>
<dbReference type="GO" id="GO:0016757">
    <property type="term" value="F:glycosyltransferase activity"/>
    <property type="evidence" value="ECO:0007669"/>
    <property type="project" value="InterPro"/>
</dbReference>
<accession>A0A1T3D6Y7</accession>
<sequence length="372" mass="43393">MMKTIVVSAVNLNVGGTLTILRDCLSFLSEFSVKKNYRVVAIVYKKELANFPNIEYIEDQWPKKRWINRLWYEYVSMKKISRELAPVDLWLSLHDTTPNVLAEKQAVYCHNPFPFYEWKWRECLFAPKIVLLSLFSKFIYKKNINKNTFVIVQQQWLKDEFKKLFKLKSDKIIVALPDSPKNEDMNVSIKKDIDSVYEFIYAASPNSHKNFECLCHAAKILENDGINNFKVNITLSGNENKYAIWLYKRYGKIVKSIQWISFQNRKSLFQQYEKCDCLVFPSKVETWGLPISEFSEFNKPMLLADLSYAQETAAGSQRVAFFNPNDPKELAGQMKLLIQGDTSSLNIIPKKVIEEPVTHSWKELFQTLLSEA</sequence>
<protein>
    <submittedName>
        <fullName evidence="4">Glycosyltransferase</fullName>
    </submittedName>
</protein>
<dbReference type="Proteomes" id="UP000189738">
    <property type="component" value="Chromosome"/>
</dbReference>
<evidence type="ECO:0000313" key="5">
    <source>
        <dbReference type="Proteomes" id="UP000189738"/>
    </source>
</evidence>
<keyword evidence="1 4" id="KW-0808">Transferase</keyword>
<dbReference type="EMBL" id="MAHS01000010">
    <property type="protein sequence ID" value="OPB49067.1"/>
    <property type="molecule type" value="Genomic_DNA"/>
</dbReference>
<proteinExistence type="predicted"/>
<dbReference type="PANTHER" id="PTHR46401:SF2">
    <property type="entry name" value="GLYCOSYLTRANSFERASE WBBK-RELATED"/>
    <property type="match status" value="1"/>
</dbReference>
<organism evidence="4">
    <name type="scientific">Elizabethkingia anophelis</name>
    <dbReference type="NCBI Taxonomy" id="1117645"/>
    <lineage>
        <taxon>Bacteria</taxon>
        <taxon>Pseudomonadati</taxon>
        <taxon>Bacteroidota</taxon>
        <taxon>Flavobacteriia</taxon>
        <taxon>Flavobacteriales</taxon>
        <taxon>Weeksellaceae</taxon>
        <taxon>Elizabethkingia</taxon>
    </lineage>
</organism>
<reference evidence="3 5" key="1">
    <citation type="submission" date="2016-02" db="EMBL/GenBank/DDBJ databases">
        <authorList>
            <person name="Nicholson A.C."/>
            <person name="Humrighouse B.W."/>
            <person name="Loparev V."/>
            <person name="Emery B."/>
            <person name="Graziano J."/>
            <person name="McQuiston J.R."/>
        </authorList>
    </citation>
    <scope>NUCLEOTIDE SEQUENCE [LARGE SCALE GENOMIC DNA]</scope>
    <source>
        <strain evidence="3 5">E6809</strain>
    </source>
</reference>
<evidence type="ECO:0000256" key="1">
    <source>
        <dbReference type="ARBA" id="ARBA00022679"/>
    </source>
</evidence>
<dbReference type="Gene3D" id="3.40.50.2000">
    <property type="entry name" value="Glycogen Phosphorylase B"/>
    <property type="match status" value="1"/>
</dbReference>